<dbReference type="SMART" id="SM00740">
    <property type="entry name" value="PASTA"/>
    <property type="match status" value="1"/>
</dbReference>
<dbReference type="InterPro" id="IPR001264">
    <property type="entry name" value="Glyco_trans_51"/>
</dbReference>
<dbReference type="Pfam" id="PF00912">
    <property type="entry name" value="Transgly"/>
    <property type="match status" value="1"/>
</dbReference>
<dbReference type="InterPro" id="IPR005543">
    <property type="entry name" value="PASTA_dom"/>
</dbReference>
<dbReference type="CDD" id="cd06577">
    <property type="entry name" value="PASTA_pknB"/>
    <property type="match status" value="1"/>
</dbReference>
<dbReference type="GO" id="GO:0006508">
    <property type="term" value="P:proteolysis"/>
    <property type="evidence" value="ECO:0007669"/>
    <property type="project" value="UniProtKB-KW"/>
</dbReference>
<dbReference type="EMBL" id="CP040915">
    <property type="protein sequence ID" value="QDC23557.1"/>
    <property type="molecule type" value="Genomic_DNA"/>
</dbReference>
<dbReference type="PROSITE" id="PS51178">
    <property type="entry name" value="PASTA"/>
    <property type="match status" value="1"/>
</dbReference>
<evidence type="ECO:0000256" key="4">
    <source>
        <dbReference type="ARBA" id="ARBA00022670"/>
    </source>
</evidence>
<evidence type="ECO:0000259" key="15">
    <source>
        <dbReference type="PROSITE" id="PS51178"/>
    </source>
</evidence>
<keyword evidence="5" id="KW-0328">Glycosyltransferase</keyword>
<evidence type="ECO:0000256" key="7">
    <source>
        <dbReference type="ARBA" id="ARBA00022801"/>
    </source>
</evidence>
<evidence type="ECO:0000256" key="13">
    <source>
        <dbReference type="ARBA" id="ARBA00049902"/>
    </source>
</evidence>
<evidence type="ECO:0000256" key="8">
    <source>
        <dbReference type="ARBA" id="ARBA00022960"/>
    </source>
</evidence>
<evidence type="ECO:0000313" key="16">
    <source>
        <dbReference type="EMBL" id="QDC23557.1"/>
    </source>
</evidence>
<dbReference type="InterPro" id="IPR012338">
    <property type="entry name" value="Beta-lactam/transpept-like"/>
</dbReference>
<dbReference type="GO" id="GO:0008955">
    <property type="term" value="F:peptidoglycan glycosyltransferase activity"/>
    <property type="evidence" value="ECO:0007669"/>
    <property type="project" value="UniProtKB-EC"/>
</dbReference>
<keyword evidence="10" id="KW-0511">Multifunctional enzyme</keyword>
<evidence type="ECO:0000256" key="2">
    <source>
        <dbReference type="ARBA" id="ARBA00007739"/>
    </source>
</evidence>
<dbReference type="InterPro" id="IPR050396">
    <property type="entry name" value="Glycosyltr_51/Transpeptidase"/>
</dbReference>
<feature type="domain" description="PASTA" evidence="15">
    <location>
        <begin position="706"/>
        <end position="771"/>
    </location>
</feature>
<dbReference type="Gene3D" id="3.40.710.10">
    <property type="entry name" value="DD-peptidase/beta-lactamase superfamily"/>
    <property type="match status" value="1"/>
</dbReference>
<comment type="catalytic activity">
    <reaction evidence="13">
        <text>[GlcNAc-(1-&gt;4)-Mur2Ac(oyl-L-Ala-gamma-D-Glu-L-Lys-D-Ala-D-Ala)](n)-di-trans,octa-cis-undecaprenyl diphosphate + beta-D-GlcNAc-(1-&gt;4)-Mur2Ac(oyl-L-Ala-gamma-D-Glu-L-Lys-D-Ala-D-Ala)-di-trans,octa-cis-undecaprenyl diphosphate = [GlcNAc-(1-&gt;4)-Mur2Ac(oyl-L-Ala-gamma-D-Glu-L-Lys-D-Ala-D-Ala)](n+1)-di-trans,octa-cis-undecaprenyl diphosphate + di-trans,octa-cis-undecaprenyl diphosphate + H(+)</text>
        <dbReference type="Rhea" id="RHEA:23708"/>
        <dbReference type="Rhea" id="RHEA-COMP:9602"/>
        <dbReference type="Rhea" id="RHEA-COMP:9603"/>
        <dbReference type="ChEBI" id="CHEBI:15378"/>
        <dbReference type="ChEBI" id="CHEBI:58405"/>
        <dbReference type="ChEBI" id="CHEBI:60033"/>
        <dbReference type="ChEBI" id="CHEBI:78435"/>
        <dbReference type="EC" id="2.4.99.28"/>
    </reaction>
</comment>
<evidence type="ECO:0000313" key="17">
    <source>
        <dbReference type="Proteomes" id="UP000314616"/>
    </source>
</evidence>
<proteinExistence type="inferred from homology"/>
<evidence type="ECO:0000256" key="5">
    <source>
        <dbReference type="ARBA" id="ARBA00022676"/>
    </source>
</evidence>
<keyword evidence="4" id="KW-0645">Protease</keyword>
<dbReference type="Pfam" id="PF03793">
    <property type="entry name" value="PASTA"/>
    <property type="match status" value="1"/>
</dbReference>
<dbReference type="PANTHER" id="PTHR32282:SF33">
    <property type="entry name" value="PEPTIDOGLYCAN GLYCOSYLTRANSFERASE"/>
    <property type="match status" value="1"/>
</dbReference>
<evidence type="ECO:0000256" key="10">
    <source>
        <dbReference type="ARBA" id="ARBA00023268"/>
    </source>
</evidence>
<dbReference type="PANTHER" id="PTHR32282">
    <property type="entry name" value="BINDING PROTEIN TRANSPEPTIDASE, PUTATIVE-RELATED"/>
    <property type="match status" value="1"/>
</dbReference>
<organism evidence="16 17">
    <name type="scientific">Georgenia yuyongxinii</name>
    <dbReference type="NCBI Taxonomy" id="2589797"/>
    <lineage>
        <taxon>Bacteria</taxon>
        <taxon>Bacillati</taxon>
        <taxon>Actinomycetota</taxon>
        <taxon>Actinomycetes</taxon>
        <taxon>Micrococcales</taxon>
        <taxon>Bogoriellaceae</taxon>
        <taxon>Georgenia</taxon>
    </lineage>
</organism>
<keyword evidence="8" id="KW-0133">Cell shape</keyword>
<dbReference type="AlphaFoldDB" id="A0A5B8C0D4"/>
<keyword evidence="9" id="KW-0573">Peptidoglycan synthesis</keyword>
<evidence type="ECO:0000256" key="3">
    <source>
        <dbReference type="ARBA" id="ARBA00022645"/>
    </source>
</evidence>
<keyword evidence="3" id="KW-0121">Carboxypeptidase</keyword>
<dbReference type="SUPFAM" id="SSF56601">
    <property type="entry name" value="beta-lactamase/transpeptidase-like"/>
    <property type="match status" value="1"/>
</dbReference>
<evidence type="ECO:0000256" key="9">
    <source>
        <dbReference type="ARBA" id="ARBA00022984"/>
    </source>
</evidence>
<comment type="similarity">
    <text evidence="1">In the C-terminal section; belongs to the transpeptidase family.</text>
</comment>
<sequence>MSMSPAPSSSGRTVKPMQLLSMLLAFLLVAGLGGVLTAGLLMPAVGAMGTVSTASTDLFEDLPSELAIPEPSEQSVILAADGSTIATFYAENRIVVGLDQISQHVRDAVVAVEDRRFYDHRGIDPEGMLRAAVNNIAGGQLEGASTLTQQYVKNVLIEAGRVSGDDQAIAEATETSMGRKLREARLAIGLEQRVPKDDILEGYLNIAQFGPSQYGVEAAARHYFNTSAADLTIAQSAMLAGITQSPARWDPVRNPEKAQERRNVVLGTMLDQDFITRAEYDEAVAIPLADMLDIQSAPNGCAAAATAAYFCEYVVKDLLNNESWGKDRAERQQMLYRGGLVIHTTLDRAKQQAAYEEVTASVPVNDPSGVEMAMSSVEPGSGKILAMAQNTNYGNTTETDPSATKVNLNVGLGHGGGVGFQSGSTFKVFTLIEWLETGHSLSDMVASNKRSFPRNTWTISCAPEYKDNYNNATNVEGVPSAPMMSVLEATRMSVNLSYIEMANQMDMCGIIDNAEKMGLRLGNGGDLLPNPAAVLGTNTVTPLGMANAFATLAAGGTYCTPVAITAVQDRDGNDVTVPQSSCTQVIEPDVVNGVNHALQQVVSPQRGSTGIRAVLPGRPAAGKTGTANDDAHAWFVGYTPQLATAVWMGHSNADISMMGSVINGVRNRWVYGGSFPAQTWQRYTTRALEGQPVEQFAQASARQVFGNRVPVPNVVGRPVDQAQAILQQSGFNVSLGTPVPSEWQAGGVAATSPAAGARVTPGITVTIVPSSGPATQPAPPPPADAPAPGGDGEGNGGGNGGGGPAPTSVPRPEDFFPDDFPFN</sequence>
<dbReference type="GO" id="GO:0071555">
    <property type="term" value="P:cell wall organization"/>
    <property type="evidence" value="ECO:0007669"/>
    <property type="project" value="UniProtKB-KW"/>
</dbReference>
<feature type="region of interest" description="Disordered" evidence="14">
    <location>
        <begin position="766"/>
        <end position="823"/>
    </location>
</feature>
<dbReference type="FunFam" id="1.10.3810.10:FF:000001">
    <property type="entry name" value="Penicillin-binding protein 1A"/>
    <property type="match status" value="1"/>
</dbReference>
<dbReference type="Gene3D" id="1.10.3810.10">
    <property type="entry name" value="Biosynthetic peptidoglycan transglycosylase-like"/>
    <property type="match status" value="1"/>
</dbReference>
<dbReference type="GO" id="GO:0008658">
    <property type="term" value="F:penicillin binding"/>
    <property type="evidence" value="ECO:0007669"/>
    <property type="project" value="InterPro"/>
</dbReference>
<evidence type="ECO:0000256" key="6">
    <source>
        <dbReference type="ARBA" id="ARBA00022679"/>
    </source>
</evidence>
<reference evidence="16 17" key="1">
    <citation type="submission" date="2019-05" db="EMBL/GenBank/DDBJ databases">
        <title>Georgenia *** sp. nov., and Georgenia *** sp. nov., isolated from the intestinal contents of plateau pika (Ochotona curzoniae) in the Qinghai-Tibet plateau of China.</title>
        <authorList>
            <person name="Tian Z."/>
        </authorList>
    </citation>
    <scope>NUCLEOTIDE SEQUENCE [LARGE SCALE GENOMIC DNA]</scope>
    <source>
        <strain evidence="16 17">Z443</strain>
    </source>
</reference>
<protein>
    <submittedName>
        <fullName evidence="16">PASTA domain-containing protein</fullName>
    </submittedName>
</protein>
<dbReference type="GO" id="GO:0009252">
    <property type="term" value="P:peptidoglycan biosynthetic process"/>
    <property type="evidence" value="ECO:0007669"/>
    <property type="project" value="UniProtKB-KW"/>
</dbReference>
<comment type="catalytic activity">
    <reaction evidence="12">
        <text>Preferential cleavage: (Ac)2-L-Lys-D-Ala-|-D-Ala. Also transpeptidation of peptidyl-alanyl moieties that are N-acyl substituents of D-alanine.</text>
        <dbReference type="EC" id="3.4.16.4"/>
    </reaction>
</comment>
<evidence type="ECO:0000256" key="12">
    <source>
        <dbReference type="ARBA" id="ARBA00034000"/>
    </source>
</evidence>
<dbReference type="GO" id="GO:0008360">
    <property type="term" value="P:regulation of cell shape"/>
    <property type="evidence" value="ECO:0007669"/>
    <property type="project" value="UniProtKB-KW"/>
</dbReference>
<dbReference type="SUPFAM" id="SSF53955">
    <property type="entry name" value="Lysozyme-like"/>
    <property type="match status" value="1"/>
</dbReference>
<dbReference type="InterPro" id="IPR001460">
    <property type="entry name" value="PCN-bd_Tpept"/>
</dbReference>
<dbReference type="Gene3D" id="3.30.10.20">
    <property type="match status" value="1"/>
</dbReference>
<dbReference type="OrthoDB" id="9766909at2"/>
<dbReference type="InterPro" id="IPR023346">
    <property type="entry name" value="Lysozyme-like_dom_sf"/>
</dbReference>
<accession>A0A5B8C0D4</accession>
<dbReference type="InterPro" id="IPR036950">
    <property type="entry name" value="PBP_transglycosylase"/>
</dbReference>
<keyword evidence="7" id="KW-0378">Hydrolase</keyword>
<evidence type="ECO:0000256" key="11">
    <source>
        <dbReference type="ARBA" id="ARBA00023316"/>
    </source>
</evidence>
<dbReference type="KEGG" id="gyu:FE374_01980"/>
<dbReference type="GO" id="GO:0030288">
    <property type="term" value="C:outer membrane-bounded periplasmic space"/>
    <property type="evidence" value="ECO:0007669"/>
    <property type="project" value="TreeGrafter"/>
</dbReference>
<feature type="compositionally biased region" description="Gly residues" evidence="14">
    <location>
        <begin position="789"/>
        <end position="804"/>
    </location>
</feature>
<feature type="compositionally biased region" description="Pro residues" evidence="14">
    <location>
        <begin position="776"/>
        <end position="785"/>
    </location>
</feature>
<evidence type="ECO:0000256" key="1">
    <source>
        <dbReference type="ARBA" id="ARBA00007090"/>
    </source>
</evidence>
<evidence type="ECO:0000256" key="14">
    <source>
        <dbReference type="SAM" id="MobiDB-lite"/>
    </source>
</evidence>
<dbReference type="Pfam" id="PF00905">
    <property type="entry name" value="Transpeptidase"/>
    <property type="match status" value="1"/>
</dbReference>
<keyword evidence="11" id="KW-0961">Cell wall biogenesis/degradation</keyword>
<dbReference type="Proteomes" id="UP000314616">
    <property type="component" value="Chromosome"/>
</dbReference>
<dbReference type="GO" id="GO:0009002">
    <property type="term" value="F:serine-type D-Ala-D-Ala carboxypeptidase activity"/>
    <property type="evidence" value="ECO:0007669"/>
    <property type="project" value="UniProtKB-EC"/>
</dbReference>
<comment type="similarity">
    <text evidence="2">In the N-terminal section; belongs to the glycosyltransferase 51 family.</text>
</comment>
<gene>
    <name evidence="16" type="ORF">FE374_01980</name>
</gene>
<keyword evidence="6" id="KW-0808">Transferase</keyword>
<name>A0A5B8C0D4_9MICO</name>